<dbReference type="GO" id="GO:0016787">
    <property type="term" value="F:hydrolase activity"/>
    <property type="evidence" value="ECO:0007669"/>
    <property type="project" value="UniProtKB-KW"/>
</dbReference>
<dbReference type="Proteomes" id="UP000241808">
    <property type="component" value="Unassembled WGS sequence"/>
</dbReference>
<dbReference type="InterPro" id="IPR000073">
    <property type="entry name" value="AB_hydrolase_1"/>
</dbReference>
<evidence type="ECO:0000259" key="1">
    <source>
        <dbReference type="Pfam" id="PF12697"/>
    </source>
</evidence>
<name>A0A2T4ZJB5_9HYPH</name>
<dbReference type="Gene3D" id="3.40.50.1820">
    <property type="entry name" value="alpha/beta hydrolase"/>
    <property type="match status" value="1"/>
</dbReference>
<dbReference type="Pfam" id="PF12697">
    <property type="entry name" value="Abhydrolase_6"/>
    <property type="match status" value="1"/>
</dbReference>
<proteinExistence type="predicted"/>
<accession>A0A2T4ZJB5</accession>
<comment type="caution">
    <text evidence="2">The sequence shown here is derived from an EMBL/GenBank/DDBJ whole genome shotgun (WGS) entry which is preliminary data.</text>
</comment>
<dbReference type="SUPFAM" id="SSF53474">
    <property type="entry name" value="alpha/beta-Hydrolases"/>
    <property type="match status" value="1"/>
</dbReference>
<dbReference type="GO" id="GO:0016020">
    <property type="term" value="C:membrane"/>
    <property type="evidence" value="ECO:0007669"/>
    <property type="project" value="TreeGrafter"/>
</dbReference>
<dbReference type="PANTHER" id="PTHR43798">
    <property type="entry name" value="MONOACYLGLYCEROL LIPASE"/>
    <property type="match status" value="1"/>
</dbReference>
<keyword evidence="2" id="KW-0378">Hydrolase</keyword>
<dbReference type="AlphaFoldDB" id="A0A2T4ZJB5"/>
<feature type="domain" description="AB hydrolase-1" evidence="1">
    <location>
        <begin position="35"/>
        <end position="291"/>
    </location>
</feature>
<dbReference type="InterPro" id="IPR050266">
    <property type="entry name" value="AB_hydrolase_sf"/>
</dbReference>
<sequence length="300" mass="32309">MSDIFPTAARRSDLAMDDGALSVLRWGRQDGAPDLIFLHATGFNALTYDPLLAPLAETTAIAAIDQRGHGLSTLPADPAGLIDWWPYARDIIAVLDRWVPEGAPPVVLAGHSMGGMVSLLAASQRPRAVRGLVLLDPVFMPPAVRLALYTPWGRARSRRFGLAVGAAKRRPVFPSKAEALATYRTRKAFSTWTPGFLEAYVEGGFVDDPEGVRLACNPAWESATFSAQRHASWKALKSVPMPVHILAAGSGSTVVGGAAKVVRVAPRTVAETLDPQTTHFFPMERPDLVRERIAAMLAKS</sequence>
<keyword evidence="3" id="KW-1185">Reference proteome</keyword>
<reference evidence="2 3" key="1">
    <citation type="submission" date="2018-04" db="EMBL/GenBank/DDBJ databases">
        <title>Genomic Encyclopedia of Archaeal and Bacterial Type Strains, Phase II (KMG-II): from individual species to whole genera.</title>
        <authorList>
            <person name="Goeker M."/>
        </authorList>
    </citation>
    <scope>NUCLEOTIDE SEQUENCE [LARGE SCALE GENOMIC DNA]</scope>
    <source>
        <strain evidence="2 3">DSM 25521</strain>
    </source>
</reference>
<dbReference type="RefSeq" id="WP_108174491.1">
    <property type="nucleotide sequence ID" value="NZ_PZZL01000001.1"/>
</dbReference>
<evidence type="ECO:0000313" key="2">
    <source>
        <dbReference type="EMBL" id="PTM62073.1"/>
    </source>
</evidence>
<organism evidence="2 3">
    <name type="scientific">Phreatobacter oligotrophus</name>
    <dbReference type="NCBI Taxonomy" id="1122261"/>
    <lineage>
        <taxon>Bacteria</taxon>
        <taxon>Pseudomonadati</taxon>
        <taxon>Pseudomonadota</taxon>
        <taxon>Alphaproteobacteria</taxon>
        <taxon>Hyphomicrobiales</taxon>
        <taxon>Phreatobacteraceae</taxon>
        <taxon>Phreatobacter</taxon>
    </lineage>
</organism>
<dbReference type="EMBL" id="PZZL01000001">
    <property type="protein sequence ID" value="PTM62073.1"/>
    <property type="molecule type" value="Genomic_DNA"/>
</dbReference>
<dbReference type="InterPro" id="IPR029058">
    <property type="entry name" value="AB_hydrolase_fold"/>
</dbReference>
<gene>
    <name evidence="2" type="ORF">C8P69_101750</name>
</gene>
<protein>
    <submittedName>
        <fullName evidence="2">Alpha-beta hydrolase superfamily lysophospholipase</fullName>
    </submittedName>
</protein>
<dbReference type="OrthoDB" id="9806902at2"/>
<evidence type="ECO:0000313" key="3">
    <source>
        <dbReference type="Proteomes" id="UP000241808"/>
    </source>
</evidence>
<dbReference type="PANTHER" id="PTHR43798:SF33">
    <property type="entry name" value="HYDROLASE, PUTATIVE (AFU_ORTHOLOGUE AFUA_2G14860)-RELATED"/>
    <property type="match status" value="1"/>
</dbReference>